<dbReference type="OrthoDB" id="1466062at2"/>
<keyword evidence="1" id="KW-0732">Signal</keyword>
<dbReference type="Pfam" id="PF14092">
    <property type="entry name" value="DUF4270"/>
    <property type="match status" value="1"/>
</dbReference>
<feature type="signal peptide" evidence="1">
    <location>
        <begin position="1"/>
        <end position="25"/>
    </location>
</feature>
<sequence length="567" mass="63585">MKNIFKALKLSTVFLLLLSSFIACDKDFSVVESDVLGEGNANFSTNIDTINVVAYNKKLDALQINNLSSNLLGVFNDPEYGKTTASIVTQLTPSTFDEDFGVNPVIDSVVINIPYFSTVTGVDTNNNNASTYSLDSIYGNEDASIKLTIYKNNYFLRDFDPSGDANSAQNYFSKAEDNPNPTQNFVLNGTQTINFDDHVGDIIYENDNLKINSEPFEQWTISATDTVKTFLAPAMRIIFDSQVIEDAEEISFWQQTIIDKNGDAVLSNANNFRNYFRGLYFKAESIGSDGNMALMNVGSTNSNITIYYKNGEETARTQDIFVLNFSGNRLNTFINEFNTSLMDGDKMNGDENLYLKGLEGSMAVVDLFGNEDFDNNMIPDELDDFLMDYRKTDSEGAFIKDNSGSYVLKRLINEAHLIIYEDESKISNDDEYHKYDRIYAYDVKNNSTTIDYQIDPTESNEAVNSKIFSLGQRENISTNLGLYKIRITEYLNNIIQNDSTNYQLGLVLSNNVNFTANSEILNSDDEYVTAVPSASIISPRGTILRGSNTNSSNKLILKVFFTEPKEN</sequence>
<evidence type="ECO:0000313" key="3">
    <source>
        <dbReference type="Proteomes" id="UP000245375"/>
    </source>
</evidence>
<reference evidence="3" key="3">
    <citation type="submission" date="2018-05" db="EMBL/GenBank/DDBJ databases">
        <authorList>
            <person name="Lu D."/>
        </authorList>
    </citation>
    <scope>NUCLEOTIDE SEQUENCE [LARGE SCALE GENOMIC DNA]</scope>
    <source>
        <strain evidence="3">ZY111</strain>
    </source>
</reference>
<evidence type="ECO:0008006" key="4">
    <source>
        <dbReference type="Google" id="ProtNLM"/>
    </source>
</evidence>
<feature type="chain" id="PRO_5015514327" description="DUF4270 domain-containing protein" evidence="1">
    <location>
        <begin position="26"/>
        <end position="567"/>
    </location>
</feature>
<dbReference type="RefSeq" id="WP_109351731.1">
    <property type="nucleotide sequence ID" value="NZ_QFRI01000001.1"/>
</dbReference>
<dbReference type="AlphaFoldDB" id="A0A2U2X7G0"/>
<proteinExistence type="predicted"/>
<protein>
    <recommendedName>
        <fullName evidence="4">DUF4270 domain-containing protein</fullName>
    </recommendedName>
</protein>
<evidence type="ECO:0000313" key="2">
    <source>
        <dbReference type="EMBL" id="PWH83726.1"/>
    </source>
</evidence>
<accession>A0A2U2X7G0</accession>
<keyword evidence="3" id="KW-1185">Reference proteome</keyword>
<reference evidence="3" key="1">
    <citation type="submission" date="2018-05" db="EMBL/GenBank/DDBJ databases">
        <title>Algibacter marinivivus sp. nov., isolated from sample around a algae.</title>
        <authorList>
            <person name="Lu D."/>
        </authorList>
    </citation>
    <scope>NUCLEOTIDE SEQUENCE [LARGE SCALE GENOMIC DNA]</scope>
    <source>
        <strain evidence="3">ZY111</strain>
    </source>
</reference>
<dbReference type="InterPro" id="IPR025366">
    <property type="entry name" value="DUF4270"/>
</dbReference>
<comment type="caution">
    <text evidence="2">The sequence shown here is derived from an EMBL/GenBank/DDBJ whole genome shotgun (WGS) entry which is preliminary data.</text>
</comment>
<reference evidence="2 3" key="2">
    <citation type="submission" date="2018-05" db="EMBL/GenBank/DDBJ databases">
        <title>Algibacter marinivivus sp. nov., isolated from sample around a algae.</title>
        <authorList>
            <person name="Zhong X."/>
        </authorList>
    </citation>
    <scope>NUCLEOTIDE SEQUENCE [LARGE SCALE GENOMIC DNA]</scope>
    <source>
        <strain evidence="2 3">ZY111</strain>
    </source>
</reference>
<dbReference type="Proteomes" id="UP000245375">
    <property type="component" value="Unassembled WGS sequence"/>
</dbReference>
<evidence type="ECO:0000256" key="1">
    <source>
        <dbReference type="SAM" id="SignalP"/>
    </source>
</evidence>
<dbReference type="PROSITE" id="PS51257">
    <property type="entry name" value="PROKAR_LIPOPROTEIN"/>
    <property type="match status" value="1"/>
</dbReference>
<dbReference type="EMBL" id="QFRI01000001">
    <property type="protein sequence ID" value="PWH83726.1"/>
    <property type="molecule type" value="Genomic_DNA"/>
</dbReference>
<name>A0A2U2X7G0_9FLAO</name>
<gene>
    <name evidence="2" type="ORF">DIS18_04000</name>
</gene>
<organism evidence="2 3">
    <name type="scientific">Algibacter marinivivus</name>
    <dbReference type="NCBI Taxonomy" id="2100723"/>
    <lineage>
        <taxon>Bacteria</taxon>
        <taxon>Pseudomonadati</taxon>
        <taxon>Bacteroidota</taxon>
        <taxon>Flavobacteriia</taxon>
        <taxon>Flavobacteriales</taxon>
        <taxon>Flavobacteriaceae</taxon>
        <taxon>Algibacter</taxon>
    </lineage>
</organism>